<dbReference type="PANTHER" id="PTHR23531">
    <property type="entry name" value="QUINOLENE RESISTANCE PROTEIN NORA"/>
    <property type="match status" value="1"/>
</dbReference>
<evidence type="ECO:0000313" key="7">
    <source>
        <dbReference type="Proteomes" id="UP001374803"/>
    </source>
</evidence>
<organism evidence="6 7">
    <name type="scientific">Pendulispora rubella</name>
    <dbReference type="NCBI Taxonomy" id="2741070"/>
    <lineage>
        <taxon>Bacteria</taxon>
        <taxon>Pseudomonadati</taxon>
        <taxon>Myxococcota</taxon>
        <taxon>Myxococcia</taxon>
        <taxon>Myxococcales</taxon>
        <taxon>Sorangiineae</taxon>
        <taxon>Pendulisporaceae</taxon>
        <taxon>Pendulispora</taxon>
    </lineage>
</organism>
<feature type="transmembrane region" description="Helical" evidence="4">
    <location>
        <begin position="97"/>
        <end position="120"/>
    </location>
</feature>
<evidence type="ECO:0000256" key="1">
    <source>
        <dbReference type="ARBA" id="ARBA00022692"/>
    </source>
</evidence>
<dbReference type="InterPro" id="IPR036259">
    <property type="entry name" value="MFS_trans_sf"/>
</dbReference>
<reference evidence="6" key="1">
    <citation type="submission" date="2021-12" db="EMBL/GenBank/DDBJ databases">
        <title>Discovery of the Pendulisporaceae a myxobacterial family with distinct sporulation behavior and unique specialized metabolism.</title>
        <authorList>
            <person name="Garcia R."/>
            <person name="Popoff A."/>
            <person name="Bader C.D."/>
            <person name="Loehr J."/>
            <person name="Walesch S."/>
            <person name="Walt C."/>
            <person name="Boldt J."/>
            <person name="Bunk B."/>
            <person name="Haeckl F.J.F.P.J."/>
            <person name="Gunesch A.P."/>
            <person name="Birkelbach J."/>
            <person name="Nuebel U."/>
            <person name="Pietschmann T."/>
            <person name="Bach T."/>
            <person name="Mueller R."/>
        </authorList>
    </citation>
    <scope>NUCLEOTIDE SEQUENCE</scope>
    <source>
        <strain evidence="6">MSr11367</strain>
    </source>
</reference>
<dbReference type="InterPro" id="IPR011701">
    <property type="entry name" value="MFS"/>
</dbReference>
<dbReference type="SUPFAM" id="SSF103473">
    <property type="entry name" value="MFS general substrate transporter"/>
    <property type="match status" value="1"/>
</dbReference>
<feature type="transmembrane region" description="Helical" evidence="4">
    <location>
        <begin position="286"/>
        <end position="310"/>
    </location>
</feature>
<feature type="transmembrane region" description="Helical" evidence="4">
    <location>
        <begin position="204"/>
        <end position="223"/>
    </location>
</feature>
<gene>
    <name evidence="6" type="ORF">LVJ94_39505</name>
</gene>
<dbReference type="PANTHER" id="PTHR23531:SF1">
    <property type="entry name" value="QUINOLENE RESISTANCE PROTEIN NORA"/>
    <property type="match status" value="1"/>
</dbReference>
<dbReference type="PROSITE" id="PS50850">
    <property type="entry name" value="MFS"/>
    <property type="match status" value="1"/>
</dbReference>
<dbReference type="Gene3D" id="1.20.1250.20">
    <property type="entry name" value="MFS general substrate transporter like domains"/>
    <property type="match status" value="1"/>
</dbReference>
<dbReference type="Proteomes" id="UP001374803">
    <property type="component" value="Chromosome"/>
</dbReference>
<keyword evidence="7" id="KW-1185">Reference proteome</keyword>
<feature type="transmembrane region" description="Helical" evidence="4">
    <location>
        <begin position="132"/>
        <end position="154"/>
    </location>
</feature>
<accession>A0ABZ2KYZ4</accession>
<keyword evidence="3 4" id="KW-0472">Membrane</keyword>
<dbReference type="Pfam" id="PF07690">
    <property type="entry name" value="MFS_1"/>
    <property type="match status" value="2"/>
</dbReference>
<proteinExistence type="predicted"/>
<feature type="transmembrane region" description="Helical" evidence="4">
    <location>
        <begin position="160"/>
        <end position="183"/>
    </location>
</feature>
<dbReference type="EMBL" id="CP089983">
    <property type="protein sequence ID" value="WXB02983.1"/>
    <property type="molecule type" value="Genomic_DNA"/>
</dbReference>
<feature type="transmembrane region" description="Helical" evidence="4">
    <location>
        <begin position="351"/>
        <end position="373"/>
    </location>
</feature>
<feature type="domain" description="Major facilitator superfamily (MFS) profile" evidence="5">
    <location>
        <begin position="6"/>
        <end position="375"/>
    </location>
</feature>
<keyword evidence="1 4" id="KW-0812">Transmembrane</keyword>
<protein>
    <submittedName>
        <fullName evidence="6">MFS transporter</fullName>
    </submittedName>
</protein>
<evidence type="ECO:0000256" key="2">
    <source>
        <dbReference type="ARBA" id="ARBA00022989"/>
    </source>
</evidence>
<dbReference type="InterPro" id="IPR020846">
    <property type="entry name" value="MFS_dom"/>
</dbReference>
<keyword evidence="2 4" id="KW-1133">Transmembrane helix</keyword>
<feature type="transmembrane region" description="Helical" evidence="4">
    <location>
        <begin position="235"/>
        <end position="251"/>
    </location>
</feature>
<evidence type="ECO:0000256" key="3">
    <source>
        <dbReference type="ARBA" id="ARBA00023136"/>
    </source>
</evidence>
<sequence>MNDRAPFVRLWLATFFGYVALGVTLQSLPDYLVNRFGAGPLGVGTVIGVASVAAAVTRPLVGRASDRGLARRVVLMGGALGVIGGLGHLLAPNLGALFLARLCLGAGEGSVFTGSVAWILQFAPADRRGRVAGWYGLSMWAGLAVGPFAALVLHRAGGSPAVWGAVTALPVLTLALVATTTAAPGRTSDPRAGWLFPLGARAPAFAFGLASCGYGAIAALVLLRLADAGLGGQEIALALFAFCFLLSRALGSPLVDRFGGHRVAVAFAALEAVGLALVGVGHTSTVVLTGVAAVAAGVSLLYPSTVEIVVNRTPAEQHGAALGALTACWDLGVLGGSVAGGWLVTLVGYPGAFAATSGLAGAGAMLFAVLGGLGGRLRTTYTG</sequence>
<feature type="transmembrane region" description="Helical" evidence="4">
    <location>
        <begin position="73"/>
        <end position="91"/>
    </location>
</feature>
<dbReference type="InterPro" id="IPR052714">
    <property type="entry name" value="MFS_Exporter"/>
</dbReference>
<name>A0ABZ2KYZ4_9BACT</name>
<feature type="transmembrane region" description="Helical" evidence="4">
    <location>
        <begin position="40"/>
        <end position="61"/>
    </location>
</feature>
<feature type="transmembrane region" description="Helical" evidence="4">
    <location>
        <begin position="322"/>
        <end position="345"/>
    </location>
</feature>
<feature type="transmembrane region" description="Helical" evidence="4">
    <location>
        <begin position="7"/>
        <end position="28"/>
    </location>
</feature>
<evidence type="ECO:0000313" key="6">
    <source>
        <dbReference type="EMBL" id="WXB02983.1"/>
    </source>
</evidence>
<evidence type="ECO:0000256" key="4">
    <source>
        <dbReference type="SAM" id="Phobius"/>
    </source>
</evidence>
<feature type="transmembrane region" description="Helical" evidence="4">
    <location>
        <begin position="263"/>
        <end position="280"/>
    </location>
</feature>
<dbReference type="RefSeq" id="WP_394832609.1">
    <property type="nucleotide sequence ID" value="NZ_CP089929.1"/>
</dbReference>
<evidence type="ECO:0000259" key="5">
    <source>
        <dbReference type="PROSITE" id="PS50850"/>
    </source>
</evidence>